<dbReference type="InterPro" id="IPR000847">
    <property type="entry name" value="LysR_HTH_N"/>
</dbReference>
<dbReference type="FunFam" id="1.10.10.10:FF:000038">
    <property type="entry name" value="Glycine cleavage system transcriptional activator"/>
    <property type="match status" value="1"/>
</dbReference>
<proteinExistence type="inferred from homology"/>
<dbReference type="RefSeq" id="WP_091643573.1">
    <property type="nucleotide sequence ID" value="NZ_FOEG01000004.1"/>
</dbReference>
<name>A0A1H8TIU3_9GAMM</name>
<dbReference type="Pfam" id="PF03466">
    <property type="entry name" value="LysR_substrate"/>
    <property type="match status" value="1"/>
</dbReference>
<dbReference type="PANTHER" id="PTHR30537:SF26">
    <property type="entry name" value="GLYCINE CLEAVAGE SYSTEM TRANSCRIPTIONAL ACTIVATOR"/>
    <property type="match status" value="1"/>
</dbReference>
<dbReference type="Proteomes" id="UP000199657">
    <property type="component" value="Unassembled WGS sequence"/>
</dbReference>
<dbReference type="PROSITE" id="PS50931">
    <property type="entry name" value="HTH_LYSR"/>
    <property type="match status" value="1"/>
</dbReference>
<evidence type="ECO:0000256" key="1">
    <source>
        <dbReference type="ARBA" id="ARBA00009437"/>
    </source>
</evidence>
<sequence>MKLPPLKALPVFEAVARLNSFSRAAEELRVSQSAVSHRIRQLEDYLGEALFLRGGRRLSLTDEGRAYLETVSAALGQIERASEQLQGRGGTRLRLAAHSSFAVRWLIPRMQDLQRRHPEVELMLEMMDDAPALSERVADAFITLHARQRGFTTEALYRERLFPICSRGFWQRVCADLRQDGLIDDDVPQRLDPAWLTRYPLLSASSIMGQPGEDWQTWLAAGGVRLPDTARMQHFSHMLMAHAATRHHQGIALTNDYMIDTADDPDLVRLPCYTVYTGDTFRFAYKSSRRNEPGLRLLRDWLLQQARQSGLLPG</sequence>
<keyword evidence="2" id="KW-0805">Transcription regulation</keyword>
<evidence type="ECO:0000313" key="7">
    <source>
        <dbReference type="Proteomes" id="UP000199657"/>
    </source>
</evidence>
<dbReference type="GO" id="GO:0003700">
    <property type="term" value="F:DNA-binding transcription factor activity"/>
    <property type="evidence" value="ECO:0007669"/>
    <property type="project" value="InterPro"/>
</dbReference>
<dbReference type="STRING" id="406100.SAMN04488052_104229"/>
<dbReference type="Gene3D" id="3.40.190.10">
    <property type="entry name" value="Periplasmic binding protein-like II"/>
    <property type="match status" value="2"/>
</dbReference>
<comment type="similarity">
    <text evidence="1">Belongs to the LysR transcriptional regulatory family.</text>
</comment>
<feature type="domain" description="HTH lysR-type" evidence="5">
    <location>
        <begin position="4"/>
        <end position="61"/>
    </location>
</feature>
<dbReference type="Pfam" id="PF00126">
    <property type="entry name" value="HTH_1"/>
    <property type="match status" value="1"/>
</dbReference>
<dbReference type="GO" id="GO:0006351">
    <property type="term" value="P:DNA-templated transcription"/>
    <property type="evidence" value="ECO:0007669"/>
    <property type="project" value="TreeGrafter"/>
</dbReference>
<dbReference type="InterPro" id="IPR036390">
    <property type="entry name" value="WH_DNA-bd_sf"/>
</dbReference>
<dbReference type="InterPro" id="IPR036388">
    <property type="entry name" value="WH-like_DNA-bd_sf"/>
</dbReference>
<evidence type="ECO:0000256" key="3">
    <source>
        <dbReference type="ARBA" id="ARBA00023125"/>
    </source>
</evidence>
<dbReference type="AlphaFoldDB" id="A0A1H8TIU3"/>
<accession>A0A1H8TIU3</accession>
<dbReference type="SUPFAM" id="SSF46785">
    <property type="entry name" value="Winged helix' DNA-binding domain"/>
    <property type="match status" value="1"/>
</dbReference>
<protein>
    <submittedName>
        <fullName evidence="6">DNA-binding transcriptional regulator, LysR family</fullName>
    </submittedName>
</protein>
<keyword evidence="4" id="KW-0804">Transcription</keyword>
<dbReference type="PANTHER" id="PTHR30537">
    <property type="entry name" value="HTH-TYPE TRANSCRIPTIONAL REGULATOR"/>
    <property type="match status" value="1"/>
</dbReference>
<dbReference type="InterPro" id="IPR058163">
    <property type="entry name" value="LysR-type_TF_proteobact-type"/>
</dbReference>
<dbReference type="OrthoDB" id="9786526at2"/>
<evidence type="ECO:0000256" key="2">
    <source>
        <dbReference type="ARBA" id="ARBA00023015"/>
    </source>
</evidence>
<evidence type="ECO:0000259" key="5">
    <source>
        <dbReference type="PROSITE" id="PS50931"/>
    </source>
</evidence>
<dbReference type="Gene3D" id="1.10.10.10">
    <property type="entry name" value="Winged helix-like DNA-binding domain superfamily/Winged helix DNA-binding domain"/>
    <property type="match status" value="1"/>
</dbReference>
<evidence type="ECO:0000256" key="4">
    <source>
        <dbReference type="ARBA" id="ARBA00023163"/>
    </source>
</evidence>
<dbReference type="InterPro" id="IPR005119">
    <property type="entry name" value="LysR_subst-bd"/>
</dbReference>
<keyword evidence="3 6" id="KW-0238">DNA-binding</keyword>
<reference evidence="6 7" key="1">
    <citation type="submission" date="2016-10" db="EMBL/GenBank/DDBJ databases">
        <authorList>
            <person name="de Groot N.N."/>
        </authorList>
    </citation>
    <scope>NUCLEOTIDE SEQUENCE [LARGE SCALE GENOMIC DNA]</scope>
    <source>
        <strain evidence="6 7">CGMCC 1.6291</strain>
    </source>
</reference>
<organism evidence="6 7">
    <name type="scientific">Aquisalimonas asiatica</name>
    <dbReference type="NCBI Taxonomy" id="406100"/>
    <lineage>
        <taxon>Bacteria</taxon>
        <taxon>Pseudomonadati</taxon>
        <taxon>Pseudomonadota</taxon>
        <taxon>Gammaproteobacteria</taxon>
        <taxon>Chromatiales</taxon>
        <taxon>Ectothiorhodospiraceae</taxon>
        <taxon>Aquisalimonas</taxon>
    </lineage>
</organism>
<evidence type="ECO:0000313" key="6">
    <source>
        <dbReference type="EMBL" id="SEO90862.1"/>
    </source>
</evidence>
<gene>
    <name evidence="6" type="ORF">SAMN04488052_104229</name>
</gene>
<dbReference type="PRINTS" id="PR00039">
    <property type="entry name" value="HTHLYSR"/>
</dbReference>
<keyword evidence="7" id="KW-1185">Reference proteome</keyword>
<dbReference type="EMBL" id="FOEG01000004">
    <property type="protein sequence ID" value="SEO90862.1"/>
    <property type="molecule type" value="Genomic_DNA"/>
</dbReference>
<dbReference type="SUPFAM" id="SSF53850">
    <property type="entry name" value="Periplasmic binding protein-like II"/>
    <property type="match status" value="1"/>
</dbReference>
<dbReference type="GO" id="GO:0043565">
    <property type="term" value="F:sequence-specific DNA binding"/>
    <property type="evidence" value="ECO:0007669"/>
    <property type="project" value="TreeGrafter"/>
</dbReference>